<gene>
    <name evidence="2" type="ORF">LX83_006060</name>
</gene>
<dbReference type="Proteomes" id="UP001206128">
    <property type="component" value="Unassembled WGS sequence"/>
</dbReference>
<evidence type="ECO:0000256" key="1">
    <source>
        <dbReference type="SAM" id="MobiDB-lite"/>
    </source>
</evidence>
<feature type="region of interest" description="Disordered" evidence="1">
    <location>
        <begin position="1"/>
        <end position="38"/>
    </location>
</feature>
<sequence length="153" mass="17182">MSTDSTGSAGSGDSAGSGGSGEVVADAGEWPRQQPVSAVERYKEITGLATEAVERMRQQDRERAAELERELVESQGWMAQIAEQERVVQLGARLHWEAAVKALWNERWLEMTPMPTPNRSVPEHDQLHFDAEVERTFQNLEAALQRRGLLRRK</sequence>
<organism evidence="2 3">
    <name type="scientific">Goodfellowiella coeruleoviolacea</name>
    <dbReference type="NCBI Taxonomy" id="334858"/>
    <lineage>
        <taxon>Bacteria</taxon>
        <taxon>Bacillati</taxon>
        <taxon>Actinomycetota</taxon>
        <taxon>Actinomycetes</taxon>
        <taxon>Pseudonocardiales</taxon>
        <taxon>Pseudonocardiaceae</taxon>
        <taxon>Goodfellowiella</taxon>
    </lineage>
</organism>
<dbReference type="RefSeq" id="WP_253777712.1">
    <property type="nucleotide sequence ID" value="NZ_JAMTCK010000017.1"/>
</dbReference>
<name>A0AAE3KIE4_9PSEU</name>
<dbReference type="AlphaFoldDB" id="A0AAE3KIE4"/>
<comment type="caution">
    <text evidence="2">The sequence shown here is derived from an EMBL/GenBank/DDBJ whole genome shotgun (WGS) entry which is preliminary data.</text>
</comment>
<proteinExistence type="predicted"/>
<evidence type="ECO:0000313" key="3">
    <source>
        <dbReference type="Proteomes" id="UP001206128"/>
    </source>
</evidence>
<reference evidence="2" key="1">
    <citation type="submission" date="2022-06" db="EMBL/GenBank/DDBJ databases">
        <title>Genomic Encyclopedia of Archaeal and Bacterial Type Strains, Phase II (KMG-II): from individual species to whole genera.</title>
        <authorList>
            <person name="Goeker M."/>
        </authorList>
    </citation>
    <scope>NUCLEOTIDE SEQUENCE</scope>
    <source>
        <strain evidence="2">DSM 43935</strain>
    </source>
</reference>
<accession>A0AAE3KIE4</accession>
<evidence type="ECO:0000313" key="2">
    <source>
        <dbReference type="EMBL" id="MCP2169176.1"/>
    </source>
</evidence>
<protein>
    <submittedName>
        <fullName evidence="2">Uncharacterized protein</fullName>
    </submittedName>
</protein>
<feature type="compositionally biased region" description="Gly residues" evidence="1">
    <location>
        <begin position="9"/>
        <end position="21"/>
    </location>
</feature>
<dbReference type="EMBL" id="JAMTCK010000017">
    <property type="protein sequence ID" value="MCP2169176.1"/>
    <property type="molecule type" value="Genomic_DNA"/>
</dbReference>
<keyword evidence="3" id="KW-1185">Reference proteome</keyword>